<evidence type="ECO:0000256" key="1">
    <source>
        <dbReference type="SAM" id="MobiDB-lite"/>
    </source>
</evidence>
<gene>
    <name evidence="2" type="ORF">DYB35_002243</name>
</gene>
<feature type="region of interest" description="Disordered" evidence="1">
    <location>
        <begin position="12"/>
        <end position="37"/>
    </location>
</feature>
<proteinExistence type="predicted"/>
<accession>A0A418DHD8</accession>
<evidence type="ECO:0000313" key="3">
    <source>
        <dbReference type="Proteomes" id="UP000285712"/>
    </source>
</evidence>
<sequence length="263" mass="29535">MYPSLSHLEVDLAVVDEKDGDDEHDDGNDEEEDEDWDMELIGTAADDAQREESNSFFRALLATTDGPDACGVGGGDTGAGVGRAYTLPDTYKLIENAKHCFEATHRRPSSGVVYPPATTLLTLELDGFPLYANKQLEEWLQHIVQPKEQAAIGLEKQWSHVAIEICHPPQGESLFANVVSKCHQLFPAWRHAMTLVECRYVSHHWAYFQSHQYVWQRPLEVVVEPVVFATPYPSGQDLLRRYLALYTALNDDDVKQHAGNLSQ</sequence>
<dbReference type="AlphaFoldDB" id="A0A418DHD8"/>
<dbReference type="Proteomes" id="UP000285712">
    <property type="component" value="Unassembled WGS sequence"/>
</dbReference>
<feature type="compositionally biased region" description="Acidic residues" evidence="1">
    <location>
        <begin position="18"/>
        <end position="37"/>
    </location>
</feature>
<dbReference type="EMBL" id="QUTG01002777">
    <property type="protein sequence ID" value="RHY94708.1"/>
    <property type="molecule type" value="Genomic_DNA"/>
</dbReference>
<organism evidence="2 3">
    <name type="scientific">Aphanomyces astaci</name>
    <name type="common">Crayfish plague agent</name>
    <dbReference type="NCBI Taxonomy" id="112090"/>
    <lineage>
        <taxon>Eukaryota</taxon>
        <taxon>Sar</taxon>
        <taxon>Stramenopiles</taxon>
        <taxon>Oomycota</taxon>
        <taxon>Saprolegniomycetes</taxon>
        <taxon>Saprolegniales</taxon>
        <taxon>Verrucalvaceae</taxon>
        <taxon>Aphanomyces</taxon>
    </lineage>
</organism>
<reference evidence="2 3" key="1">
    <citation type="submission" date="2018-08" db="EMBL/GenBank/DDBJ databases">
        <title>Aphanomyces genome sequencing and annotation.</title>
        <authorList>
            <person name="Minardi D."/>
            <person name="Oidtmann B."/>
            <person name="Van Der Giezen M."/>
            <person name="Studholme D.J."/>
        </authorList>
    </citation>
    <scope>NUCLEOTIDE SEQUENCE [LARGE SCALE GENOMIC DNA]</scope>
    <source>
        <strain evidence="2 3">Sv</strain>
    </source>
</reference>
<feature type="non-terminal residue" evidence="2">
    <location>
        <position position="263"/>
    </location>
</feature>
<evidence type="ECO:0000313" key="2">
    <source>
        <dbReference type="EMBL" id="RHY94708.1"/>
    </source>
</evidence>
<comment type="caution">
    <text evidence="2">The sequence shown here is derived from an EMBL/GenBank/DDBJ whole genome shotgun (WGS) entry which is preliminary data.</text>
</comment>
<name>A0A418DHD8_APHAT</name>
<protein>
    <submittedName>
        <fullName evidence="2">Uncharacterized protein</fullName>
    </submittedName>
</protein>